<dbReference type="Gene3D" id="1.10.10.10">
    <property type="entry name" value="Winged helix-like DNA-binding domain superfamily/Winged helix DNA-binding domain"/>
    <property type="match status" value="1"/>
</dbReference>
<dbReference type="Pfam" id="PF12802">
    <property type="entry name" value="MarR_2"/>
    <property type="match status" value="1"/>
</dbReference>
<keyword evidence="2" id="KW-0238">DNA-binding</keyword>
<dbReference type="InterPro" id="IPR036388">
    <property type="entry name" value="WH-like_DNA-bd_sf"/>
</dbReference>
<reference evidence="2 3" key="1">
    <citation type="submission" date="2017-11" db="EMBL/GenBank/DDBJ databases">
        <title>Genomic Encyclopedia of Archaeal and Bacterial Type Strains, Phase II (KMG-II): From Individual Species to Whole Genera.</title>
        <authorList>
            <person name="Goeker M."/>
        </authorList>
    </citation>
    <scope>NUCLEOTIDE SEQUENCE [LARGE SCALE GENOMIC DNA]</scope>
    <source>
        <strain evidence="2 3">DSM 22413</strain>
    </source>
</reference>
<dbReference type="PANTHER" id="PTHR33164:SF43">
    <property type="entry name" value="HTH-TYPE TRANSCRIPTIONAL REPRESSOR YETL"/>
    <property type="match status" value="1"/>
</dbReference>
<dbReference type="GO" id="GO:0003677">
    <property type="term" value="F:DNA binding"/>
    <property type="evidence" value="ECO:0007669"/>
    <property type="project" value="UniProtKB-KW"/>
</dbReference>
<organism evidence="2 3">
    <name type="scientific">Luteimicrobium subarcticum</name>
    <dbReference type="NCBI Taxonomy" id="620910"/>
    <lineage>
        <taxon>Bacteria</taxon>
        <taxon>Bacillati</taxon>
        <taxon>Actinomycetota</taxon>
        <taxon>Actinomycetes</taxon>
        <taxon>Micrococcales</taxon>
        <taxon>Luteimicrobium</taxon>
    </lineage>
</organism>
<evidence type="ECO:0000313" key="3">
    <source>
        <dbReference type="Proteomes" id="UP000231586"/>
    </source>
</evidence>
<protein>
    <submittedName>
        <fullName evidence="2">DNA-binding MarR family transcriptional regulator</fullName>
    </submittedName>
</protein>
<dbReference type="PROSITE" id="PS50995">
    <property type="entry name" value="HTH_MARR_2"/>
    <property type="match status" value="1"/>
</dbReference>
<dbReference type="AlphaFoldDB" id="A0A2M8WTG4"/>
<gene>
    <name evidence="2" type="ORF">CLV34_1665</name>
</gene>
<dbReference type="PANTHER" id="PTHR33164">
    <property type="entry name" value="TRANSCRIPTIONAL REGULATOR, MARR FAMILY"/>
    <property type="match status" value="1"/>
</dbReference>
<proteinExistence type="predicted"/>
<dbReference type="PRINTS" id="PR00598">
    <property type="entry name" value="HTHMARR"/>
</dbReference>
<dbReference type="InterPro" id="IPR039422">
    <property type="entry name" value="MarR/SlyA-like"/>
</dbReference>
<evidence type="ECO:0000313" key="2">
    <source>
        <dbReference type="EMBL" id="PJI94178.1"/>
    </source>
</evidence>
<dbReference type="SUPFAM" id="SSF46785">
    <property type="entry name" value="Winged helix' DNA-binding domain"/>
    <property type="match status" value="1"/>
</dbReference>
<dbReference type="Proteomes" id="UP000231586">
    <property type="component" value="Unassembled WGS sequence"/>
</dbReference>
<feature type="domain" description="HTH marR-type" evidence="1">
    <location>
        <begin position="18"/>
        <end position="149"/>
    </location>
</feature>
<name>A0A2M8WTG4_9MICO</name>
<evidence type="ECO:0000259" key="1">
    <source>
        <dbReference type="PROSITE" id="PS50995"/>
    </source>
</evidence>
<dbReference type="InterPro" id="IPR036390">
    <property type="entry name" value="WH_DNA-bd_sf"/>
</dbReference>
<sequence>MSRGEDRDDEAPTAVAAWESLFRAQVAVLRRLGRDPIWGEVSFREYDVLYTLRIRPGCCARLRELAASSLLTQPSLSRMVERLEERSLVERRPVPDDARGTLVVLTDAGMRLVTTVGRRHAEAIDAYVGEALEPSERAALRTLTEKLRAAQGQIPDLARG</sequence>
<keyword evidence="3" id="KW-1185">Reference proteome</keyword>
<dbReference type="InterPro" id="IPR000835">
    <property type="entry name" value="HTH_MarR-typ"/>
</dbReference>
<dbReference type="OrthoDB" id="3178168at2"/>
<dbReference type="GO" id="GO:0006950">
    <property type="term" value="P:response to stress"/>
    <property type="evidence" value="ECO:0007669"/>
    <property type="project" value="TreeGrafter"/>
</dbReference>
<dbReference type="SMART" id="SM00347">
    <property type="entry name" value="HTH_MARR"/>
    <property type="match status" value="1"/>
</dbReference>
<accession>A0A2M8WTG4</accession>
<dbReference type="EMBL" id="PGTZ01000007">
    <property type="protein sequence ID" value="PJI94178.1"/>
    <property type="molecule type" value="Genomic_DNA"/>
</dbReference>
<dbReference type="GO" id="GO:0003700">
    <property type="term" value="F:DNA-binding transcription factor activity"/>
    <property type="evidence" value="ECO:0007669"/>
    <property type="project" value="InterPro"/>
</dbReference>
<comment type="caution">
    <text evidence="2">The sequence shown here is derived from an EMBL/GenBank/DDBJ whole genome shotgun (WGS) entry which is preliminary data.</text>
</comment>
<dbReference type="RefSeq" id="WP_100349751.1">
    <property type="nucleotide sequence ID" value="NZ_PGTZ01000007.1"/>
</dbReference>